<feature type="domain" description="SpaA-like prealbumin fold" evidence="2">
    <location>
        <begin position="39"/>
        <end position="144"/>
    </location>
</feature>
<evidence type="ECO:0000313" key="4">
    <source>
        <dbReference type="Proteomes" id="UP000632154"/>
    </source>
</evidence>
<gene>
    <name evidence="3" type="ORF">GCM10017783_26220</name>
</gene>
<sequence length="226" mass="23820">MRTRKFLNPKSSVQKSVRLVVAVLTLFPFGKALAAAPTIEIMKDTENGTGTFNFILQGLSSSTANVTVFSETTAKSAGIFTGSIGTKAVITEADHPYYTTSIICTDSNKRATGNADIVINNSKTVTIPSTAMKDGARFICTYTNVLAINPTNPVSGINLDCAAGESLYVLDTDAPSGGTTRKLTWTAGSKGPEKYVFSNSGLEITLSFTEGNYYATGAPVISNLST</sequence>
<feature type="signal peptide" evidence="1">
    <location>
        <begin position="1"/>
        <end position="34"/>
    </location>
</feature>
<evidence type="ECO:0000259" key="2">
    <source>
        <dbReference type="Pfam" id="PF24514"/>
    </source>
</evidence>
<protein>
    <recommendedName>
        <fullName evidence="2">SpaA-like prealbumin fold domain-containing protein</fullName>
    </recommendedName>
</protein>
<accession>A0ABQ3KBY5</accession>
<dbReference type="InterPro" id="IPR055371">
    <property type="entry name" value="SpaA_PFL_dom_4"/>
</dbReference>
<dbReference type="Proteomes" id="UP000632154">
    <property type="component" value="Unassembled WGS sequence"/>
</dbReference>
<keyword evidence="1" id="KW-0732">Signal</keyword>
<organism evidence="3 4">
    <name type="scientific">Deinococcus piscis</name>
    <dbReference type="NCBI Taxonomy" id="394230"/>
    <lineage>
        <taxon>Bacteria</taxon>
        <taxon>Thermotogati</taxon>
        <taxon>Deinococcota</taxon>
        <taxon>Deinococci</taxon>
        <taxon>Deinococcales</taxon>
        <taxon>Deinococcaceae</taxon>
        <taxon>Deinococcus</taxon>
    </lineage>
</organism>
<comment type="caution">
    <text evidence="3">The sequence shown here is derived from an EMBL/GenBank/DDBJ whole genome shotgun (WGS) entry which is preliminary data.</text>
</comment>
<evidence type="ECO:0000313" key="3">
    <source>
        <dbReference type="EMBL" id="GHG13307.1"/>
    </source>
</evidence>
<proteinExistence type="predicted"/>
<dbReference type="EMBL" id="BNAL01000084">
    <property type="protein sequence ID" value="GHG13307.1"/>
    <property type="molecule type" value="Genomic_DNA"/>
</dbReference>
<feature type="chain" id="PRO_5045400512" description="SpaA-like prealbumin fold domain-containing protein" evidence="1">
    <location>
        <begin position="35"/>
        <end position="226"/>
    </location>
</feature>
<dbReference type="Pfam" id="PF24514">
    <property type="entry name" value="SpaA_4"/>
    <property type="match status" value="1"/>
</dbReference>
<keyword evidence="4" id="KW-1185">Reference proteome</keyword>
<reference evidence="4" key="1">
    <citation type="journal article" date="2019" name="Int. J. Syst. Evol. Microbiol.">
        <title>The Global Catalogue of Microorganisms (GCM) 10K type strain sequencing project: providing services to taxonomists for standard genome sequencing and annotation.</title>
        <authorList>
            <consortium name="The Broad Institute Genomics Platform"/>
            <consortium name="The Broad Institute Genome Sequencing Center for Infectious Disease"/>
            <person name="Wu L."/>
            <person name="Ma J."/>
        </authorList>
    </citation>
    <scope>NUCLEOTIDE SEQUENCE [LARGE SCALE GENOMIC DNA]</scope>
    <source>
        <strain evidence="4">CGMCC 1.18439</strain>
    </source>
</reference>
<name>A0ABQ3KBY5_9DEIO</name>
<evidence type="ECO:0000256" key="1">
    <source>
        <dbReference type="SAM" id="SignalP"/>
    </source>
</evidence>